<dbReference type="PANTHER" id="PTHR22925">
    <property type="entry name" value="GLYCOSYL HYDROLASE 43 FAMILY MEMBER"/>
    <property type="match status" value="1"/>
</dbReference>
<comment type="similarity">
    <text evidence="1 5">Belongs to the glycosyl hydrolase 43 family.</text>
</comment>
<keyword evidence="8" id="KW-1185">Reference proteome</keyword>
<gene>
    <name evidence="7" type="ORF">D3H65_09170</name>
</gene>
<proteinExistence type="inferred from homology"/>
<keyword evidence="6" id="KW-0732">Signal</keyword>
<evidence type="ECO:0000256" key="3">
    <source>
        <dbReference type="ARBA" id="ARBA00023295"/>
    </source>
</evidence>
<dbReference type="SUPFAM" id="SSF75005">
    <property type="entry name" value="Arabinanase/levansucrase/invertase"/>
    <property type="match status" value="1"/>
</dbReference>
<evidence type="ECO:0000313" key="7">
    <source>
        <dbReference type="EMBL" id="AXY74132.1"/>
    </source>
</evidence>
<evidence type="ECO:0008006" key="9">
    <source>
        <dbReference type="Google" id="ProtNLM"/>
    </source>
</evidence>
<evidence type="ECO:0000256" key="1">
    <source>
        <dbReference type="ARBA" id="ARBA00009865"/>
    </source>
</evidence>
<sequence>MILRFITSLFFCGCLFSAAHGQIAKEINPGEPWPDNNGNHIQAHGGGIIKLGKTYYWYGEGRAKGLDTNYRYVGCYSSKDLMNWQFRGYVLKQGDPENLGPRWVMERPKVFYNKKTKKFVMYFHLDDKPYKLARVGIAVADKPDGPFNYVKSFRPLGMESRDIGQFIDDDGTPYLIFESRPSKGFYIAALSEDYMDVEKQVSFIQAPLEGGAIVHYQGLYYAIGSALTGWRPNANKFATATTLAGPWSEFTDIAPPETNTYSSQSTMLLKVEGKRSTTVIFMADQWKPSTQWDSRYLWMPVEIGEGKLWVPRPRPWSIDVKKGTWRFKL</sequence>
<protein>
    <recommendedName>
        <fullName evidence="9">Beta-glucanase</fullName>
    </recommendedName>
</protein>
<dbReference type="PANTHER" id="PTHR22925:SF3">
    <property type="entry name" value="GLYCOSYL HYDROLASE FAMILY PROTEIN 43"/>
    <property type="match status" value="1"/>
</dbReference>
<keyword evidence="3 5" id="KW-0326">Glycosidase</keyword>
<organism evidence="7 8">
    <name type="scientific">Paraflavitalea soli</name>
    <dbReference type="NCBI Taxonomy" id="2315862"/>
    <lineage>
        <taxon>Bacteria</taxon>
        <taxon>Pseudomonadati</taxon>
        <taxon>Bacteroidota</taxon>
        <taxon>Chitinophagia</taxon>
        <taxon>Chitinophagales</taxon>
        <taxon>Chitinophagaceae</taxon>
        <taxon>Paraflavitalea</taxon>
    </lineage>
</organism>
<name>A0A3B7MI96_9BACT</name>
<dbReference type="Pfam" id="PF04616">
    <property type="entry name" value="Glyco_hydro_43"/>
    <property type="match status" value="1"/>
</dbReference>
<feature type="site" description="Important for catalytic activity, responsible for pKa modulation of the active site Glu and correct orientation of both the proton donor and substrate" evidence="4">
    <location>
        <position position="162"/>
    </location>
</feature>
<dbReference type="InterPro" id="IPR023296">
    <property type="entry name" value="Glyco_hydro_beta-prop_sf"/>
</dbReference>
<dbReference type="CDD" id="cd18821">
    <property type="entry name" value="GH43_Pc3Gal43A-like"/>
    <property type="match status" value="1"/>
</dbReference>
<dbReference type="EMBL" id="CP032157">
    <property type="protein sequence ID" value="AXY74132.1"/>
    <property type="molecule type" value="Genomic_DNA"/>
</dbReference>
<dbReference type="GO" id="GO:0005975">
    <property type="term" value="P:carbohydrate metabolic process"/>
    <property type="evidence" value="ECO:0007669"/>
    <property type="project" value="InterPro"/>
</dbReference>
<evidence type="ECO:0000256" key="2">
    <source>
        <dbReference type="ARBA" id="ARBA00022801"/>
    </source>
</evidence>
<dbReference type="Gene3D" id="2.115.10.20">
    <property type="entry name" value="Glycosyl hydrolase domain, family 43"/>
    <property type="match status" value="1"/>
</dbReference>
<reference evidence="7 8" key="1">
    <citation type="submission" date="2018-09" db="EMBL/GenBank/DDBJ databases">
        <title>Genome sequencing of strain 6GH32-13.</title>
        <authorList>
            <person name="Weon H.-Y."/>
            <person name="Heo J."/>
            <person name="Kwon S.-W."/>
        </authorList>
    </citation>
    <scope>NUCLEOTIDE SEQUENCE [LARGE SCALE GENOMIC DNA]</scope>
    <source>
        <strain evidence="7 8">5GH32-13</strain>
    </source>
</reference>
<feature type="chain" id="PRO_5017634751" description="Beta-glucanase" evidence="6">
    <location>
        <begin position="22"/>
        <end position="329"/>
    </location>
</feature>
<evidence type="ECO:0000256" key="6">
    <source>
        <dbReference type="SAM" id="SignalP"/>
    </source>
</evidence>
<evidence type="ECO:0000313" key="8">
    <source>
        <dbReference type="Proteomes" id="UP000263900"/>
    </source>
</evidence>
<accession>A0A3B7MI96</accession>
<evidence type="ECO:0000256" key="5">
    <source>
        <dbReference type="RuleBase" id="RU361187"/>
    </source>
</evidence>
<dbReference type="KEGG" id="pseg:D3H65_09170"/>
<dbReference type="AlphaFoldDB" id="A0A3B7MI96"/>
<keyword evidence="2 5" id="KW-0378">Hydrolase</keyword>
<dbReference type="Proteomes" id="UP000263900">
    <property type="component" value="Chromosome"/>
</dbReference>
<feature type="signal peptide" evidence="6">
    <location>
        <begin position="1"/>
        <end position="21"/>
    </location>
</feature>
<dbReference type="OrthoDB" id="273314at2"/>
<dbReference type="InterPro" id="IPR006710">
    <property type="entry name" value="Glyco_hydro_43"/>
</dbReference>
<dbReference type="RefSeq" id="WP_119050019.1">
    <property type="nucleotide sequence ID" value="NZ_CP032157.1"/>
</dbReference>
<evidence type="ECO:0000256" key="4">
    <source>
        <dbReference type="PIRSR" id="PIRSR606710-2"/>
    </source>
</evidence>
<dbReference type="GO" id="GO:0004553">
    <property type="term" value="F:hydrolase activity, hydrolyzing O-glycosyl compounds"/>
    <property type="evidence" value="ECO:0007669"/>
    <property type="project" value="InterPro"/>
</dbReference>